<dbReference type="EMBL" id="SNVX01000023">
    <property type="protein sequence ID" value="TDN49481.1"/>
    <property type="molecule type" value="Genomic_DNA"/>
</dbReference>
<gene>
    <name evidence="2" type="ORF">EC847_1238</name>
</gene>
<comment type="caution">
    <text evidence="2">The sequence shown here is derived from an EMBL/GenBank/DDBJ whole genome shotgun (WGS) entry which is preliminary data.</text>
</comment>
<protein>
    <submittedName>
        <fullName evidence="2">Uncharacterized protein</fullName>
    </submittedName>
</protein>
<keyword evidence="3" id="KW-1185">Reference proteome</keyword>
<evidence type="ECO:0000313" key="2">
    <source>
        <dbReference type="EMBL" id="TDN49481.1"/>
    </source>
</evidence>
<accession>A0A4R6DW60</accession>
<feature type="transmembrane region" description="Helical" evidence="1">
    <location>
        <begin position="7"/>
        <end position="28"/>
    </location>
</feature>
<dbReference type="Proteomes" id="UP000295530">
    <property type="component" value="Unassembled WGS sequence"/>
</dbReference>
<name>A0A4R6DW60_SCAGO</name>
<keyword evidence="1" id="KW-0472">Membrane</keyword>
<reference evidence="2 3" key="1">
    <citation type="submission" date="2019-03" db="EMBL/GenBank/DDBJ databases">
        <title>Genomic analyses of the natural microbiome of Caenorhabditis elegans.</title>
        <authorList>
            <person name="Samuel B."/>
        </authorList>
    </citation>
    <scope>NUCLEOTIDE SEQUENCE [LARGE SCALE GENOMIC DNA]</scope>
    <source>
        <strain evidence="2 3">BIGb0156</strain>
    </source>
</reference>
<proteinExistence type="predicted"/>
<sequence length="50" mass="5510">MLAPIDITIHVLSVGCILLIMIKTISIIETKEAMMNDEQNRNTAGGIARR</sequence>
<dbReference type="AlphaFoldDB" id="A0A4R6DW60"/>
<evidence type="ECO:0000313" key="3">
    <source>
        <dbReference type="Proteomes" id="UP000295530"/>
    </source>
</evidence>
<keyword evidence="1" id="KW-1133">Transmembrane helix</keyword>
<keyword evidence="1" id="KW-0812">Transmembrane</keyword>
<evidence type="ECO:0000256" key="1">
    <source>
        <dbReference type="SAM" id="Phobius"/>
    </source>
</evidence>
<organism evidence="2 3">
    <name type="scientific">Scandinavium goeteborgense</name>
    <dbReference type="NCBI Taxonomy" id="1851514"/>
    <lineage>
        <taxon>Bacteria</taxon>
        <taxon>Pseudomonadati</taxon>
        <taxon>Pseudomonadota</taxon>
        <taxon>Gammaproteobacteria</taxon>
        <taxon>Enterobacterales</taxon>
        <taxon>Enterobacteriaceae</taxon>
        <taxon>Scandinavium</taxon>
    </lineage>
</organism>